<accession>A0A6L3ZG26</accession>
<dbReference type="EMBL" id="WBVQ01000002">
    <property type="protein sequence ID" value="KAB2816357.1"/>
    <property type="molecule type" value="Genomic_DNA"/>
</dbReference>
<evidence type="ECO:0000256" key="7">
    <source>
        <dbReference type="ARBA" id="ARBA00034808"/>
    </source>
</evidence>
<evidence type="ECO:0000256" key="6">
    <source>
        <dbReference type="ARBA" id="ARBA00034617"/>
    </source>
</evidence>
<feature type="domain" description="UvrD-like helicase ATP-binding" evidence="10">
    <location>
        <begin position="1"/>
        <end position="476"/>
    </location>
</feature>
<comment type="catalytic activity">
    <reaction evidence="6">
        <text>Couples ATP hydrolysis with the unwinding of duplex DNA by translocating in the 3'-5' direction.</text>
        <dbReference type="EC" id="5.6.2.4"/>
    </reaction>
</comment>
<dbReference type="Pfam" id="PF00580">
    <property type="entry name" value="UvrD-helicase"/>
    <property type="match status" value="1"/>
</dbReference>
<dbReference type="GO" id="GO:0043138">
    <property type="term" value="F:3'-5' DNA helicase activity"/>
    <property type="evidence" value="ECO:0007669"/>
    <property type="project" value="UniProtKB-EC"/>
</dbReference>
<dbReference type="RefSeq" id="WP_151693784.1">
    <property type="nucleotide sequence ID" value="NZ_BMGX01000001.1"/>
</dbReference>
<dbReference type="GO" id="GO:0005524">
    <property type="term" value="F:ATP binding"/>
    <property type="evidence" value="ECO:0007669"/>
    <property type="project" value="UniProtKB-UniRule"/>
</dbReference>
<feature type="domain" description="UvrD-like helicase C-terminal" evidence="11">
    <location>
        <begin position="470"/>
        <end position="746"/>
    </location>
</feature>
<comment type="caution">
    <text evidence="12">The sequence shown here is derived from an EMBL/GenBank/DDBJ whole genome shotgun (WGS) entry which is preliminary data.</text>
</comment>
<evidence type="ECO:0000313" key="12">
    <source>
        <dbReference type="EMBL" id="KAB2816357.1"/>
    </source>
</evidence>
<reference evidence="12 13" key="1">
    <citation type="submission" date="2019-10" db="EMBL/GenBank/DDBJ databases">
        <title>Genome sequence of Phaeocystidibacter marisrubri JCM30614 (type strain).</title>
        <authorList>
            <person name="Bowman J.P."/>
        </authorList>
    </citation>
    <scope>NUCLEOTIDE SEQUENCE [LARGE SCALE GENOMIC DNA]</scope>
    <source>
        <strain evidence="12 13">JCM 30614</strain>
    </source>
</reference>
<dbReference type="PROSITE" id="PS51217">
    <property type="entry name" value="UVRD_HELICASE_CTER"/>
    <property type="match status" value="1"/>
</dbReference>
<dbReference type="AlphaFoldDB" id="A0A6L3ZG26"/>
<evidence type="ECO:0000256" key="5">
    <source>
        <dbReference type="ARBA" id="ARBA00023235"/>
    </source>
</evidence>
<dbReference type="SUPFAM" id="SSF52540">
    <property type="entry name" value="P-loop containing nucleoside triphosphate hydrolases"/>
    <property type="match status" value="1"/>
</dbReference>
<evidence type="ECO:0000256" key="8">
    <source>
        <dbReference type="ARBA" id="ARBA00048988"/>
    </source>
</evidence>
<dbReference type="Pfam" id="PF13361">
    <property type="entry name" value="UvrD_C"/>
    <property type="match status" value="2"/>
</dbReference>
<evidence type="ECO:0000256" key="1">
    <source>
        <dbReference type="ARBA" id="ARBA00022741"/>
    </source>
</evidence>
<evidence type="ECO:0000259" key="10">
    <source>
        <dbReference type="PROSITE" id="PS51198"/>
    </source>
</evidence>
<dbReference type="InterPro" id="IPR038726">
    <property type="entry name" value="PDDEXK_AddAB-type"/>
</dbReference>
<comment type="catalytic activity">
    <reaction evidence="8">
        <text>ATP + H2O = ADP + phosphate + H(+)</text>
        <dbReference type="Rhea" id="RHEA:13065"/>
        <dbReference type="ChEBI" id="CHEBI:15377"/>
        <dbReference type="ChEBI" id="CHEBI:15378"/>
        <dbReference type="ChEBI" id="CHEBI:30616"/>
        <dbReference type="ChEBI" id="CHEBI:43474"/>
        <dbReference type="ChEBI" id="CHEBI:456216"/>
        <dbReference type="EC" id="5.6.2.4"/>
    </reaction>
</comment>
<keyword evidence="5" id="KW-0413">Isomerase</keyword>
<organism evidence="12 13">
    <name type="scientific">Phaeocystidibacter marisrubri</name>
    <dbReference type="NCBI Taxonomy" id="1577780"/>
    <lineage>
        <taxon>Bacteria</taxon>
        <taxon>Pseudomonadati</taxon>
        <taxon>Bacteroidota</taxon>
        <taxon>Flavobacteriia</taxon>
        <taxon>Flavobacteriales</taxon>
        <taxon>Phaeocystidibacteraceae</taxon>
        <taxon>Phaeocystidibacter</taxon>
    </lineage>
</organism>
<dbReference type="PANTHER" id="PTHR11070">
    <property type="entry name" value="UVRD / RECB / PCRA DNA HELICASE FAMILY MEMBER"/>
    <property type="match status" value="1"/>
</dbReference>
<dbReference type="GO" id="GO:0016787">
    <property type="term" value="F:hydrolase activity"/>
    <property type="evidence" value="ECO:0007669"/>
    <property type="project" value="UniProtKB-UniRule"/>
</dbReference>
<gene>
    <name evidence="12" type="ORF">F8C82_11780</name>
</gene>
<dbReference type="GO" id="GO:0005829">
    <property type="term" value="C:cytosol"/>
    <property type="evidence" value="ECO:0007669"/>
    <property type="project" value="TreeGrafter"/>
</dbReference>
<dbReference type="OrthoDB" id="9810135at2"/>
<dbReference type="EC" id="5.6.2.4" evidence="7"/>
<evidence type="ECO:0000313" key="13">
    <source>
        <dbReference type="Proteomes" id="UP000484164"/>
    </source>
</evidence>
<dbReference type="Pfam" id="PF12705">
    <property type="entry name" value="PDDEXK_1"/>
    <property type="match status" value="1"/>
</dbReference>
<keyword evidence="13" id="KW-1185">Reference proteome</keyword>
<dbReference type="Proteomes" id="UP000484164">
    <property type="component" value="Unassembled WGS sequence"/>
</dbReference>
<dbReference type="InterPro" id="IPR014016">
    <property type="entry name" value="UvrD-like_ATP-bd"/>
</dbReference>
<feature type="binding site" evidence="9">
    <location>
        <begin position="14"/>
        <end position="21"/>
    </location>
    <ligand>
        <name>ATP</name>
        <dbReference type="ChEBI" id="CHEBI:30616"/>
    </ligand>
</feature>
<proteinExistence type="predicted"/>
<dbReference type="InterPro" id="IPR014017">
    <property type="entry name" value="DNA_helicase_UvrD-like_C"/>
</dbReference>
<evidence type="ECO:0000256" key="3">
    <source>
        <dbReference type="ARBA" id="ARBA00022806"/>
    </source>
</evidence>
<dbReference type="InterPro" id="IPR000212">
    <property type="entry name" value="DNA_helicase_UvrD/REP"/>
</dbReference>
<dbReference type="InterPro" id="IPR027417">
    <property type="entry name" value="P-loop_NTPase"/>
</dbReference>
<dbReference type="GO" id="GO:0000725">
    <property type="term" value="P:recombinational repair"/>
    <property type="evidence" value="ECO:0007669"/>
    <property type="project" value="TreeGrafter"/>
</dbReference>
<keyword evidence="3 9" id="KW-0347">Helicase</keyword>
<evidence type="ECO:0000256" key="2">
    <source>
        <dbReference type="ARBA" id="ARBA00022801"/>
    </source>
</evidence>
<evidence type="ECO:0000256" key="4">
    <source>
        <dbReference type="ARBA" id="ARBA00022840"/>
    </source>
</evidence>
<sequence length="1073" mass="120985">MSTSHPKTFQVYSASAGAGKTFSLVREYLKICLRSETSSEFTRILAITFTLKAAGEMKRRVLEALNAFRQPTVPSKFRGLYDAVADDLEIDDATLSRRSHEVLKSILHDYTGLSISTIDKFTYRLVRTFSHDLGLASNFDVELDDAEMYRQSIDLLLDDSGRHAELTKLLHRYVDRKMDEGKYWKPEGEMLKMAAHLGDENSAEILDKLESWTLPQFIEVRGKLESQLAAYKAKMHGLGEEGMKLIAGIPAAYFNYGAVPSYFKKALQNDLSAFMAGKRIRDFHEKGVYTKAKPAPEAAAAIEPINDALTDLIGRCIAFEDEEVVHALILEKVLANYDGMAVLHEIAAKLNDYKEANNLESLKTFNKLIYESLINLPTPYIYERIGEKYRHYFIDEFQDTSSLQWLNLTPLVHNAVASGGSTMIVGDAKQSIYRWRGGEAEQFLGLIESARNPDELGGDVAYALKHVSLEHNWRSATEIINFNNDFFGRLAEVLGEDQHQQLYREVAQKAMGQEGGMVSIEFLETERKNDLFHAGCLQKTLVRVRECLDAGYHPGDIAILVRNNVYGEKVARVLTQEGINVVSVDSLKLQNSSAVRAIIAFIRLKLNPADLEARMELVDMLHQSGVYSMTAEELHAGLLAASDVRGDAWQKWTADHEIAEALAAKDAAGLFEWGENAARALRLIDGRKPDPFIQFFLDELYAFGQRKSHNIVDFLTWWYEKGHNQSITVPNSREAVQVMSIHKSKGLEFPVVIFPFANFEAKRKGGDTRWVRLDEDQFEGLPVALMGMNSELAARAETTHPSYTATYERFDRETVFDNINLLYVVLTRPVDRLYIISEQNNSKTGPSMDKGKINDYLLCYLEEKGLRPEGDERLILGSETPAPSQEEDEGASARSIDTFVSNAWRGRVQLSRDTDGIKDQLSDRPRMWGNTIHNLLAEVERASDLPQVLRRAVVSGKLPKSSVSEIREVLEKVVNHPELSDSFTAEKVYNERDWVGDDRVHRPDRITSKNGVWTVLDYKTGDELSSHKKQIRRYADLLGVGQTVRSVLVYINDDVRIVEVRSAPSGGEQLTLL</sequence>
<evidence type="ECO:0000259" key="11">
    <source>
        <dbReference type="PROSITE" id="PS51217"/>
    </source>
</evidence>
<dbReference type="Gene3D" id="3.40.50.300">
    <property type="entry name" value="P-loop containing nucleotide triphosphate hydrolases"/>
    <property type="match status" value="4"/>
</dbReference>
<keyword evidence="1 9" id="KW-0547">Nucleotide-binding</keyword>
<evidence type="ECO:0000256" key="9">
    <source>
        <dbReference type="PROSITE-ProRule" id="PRU00560"/>
    </source>
</evidence>
<protein>
    <recommendedName>
        <fullName evidence="7">DNA 3'-5' helicase</fullName>
        <ecNumber evidence="7">5.6.2.4</ecNumber>
    </recommendedName>
</protein>
<dbReference type="GO" id="GO:0003677">
    <property type="term" value="F:DNA binding"/>
    <property type="evidence" value="ECO:0007669"/>
    <property type="project" value="InterPro"/>
</dbReference>
<name>A0A6L3ZG26_9FLAO</name>
<keyword evidence="4 9" id="KW-0067">ATP-binding</keyword>
<keyword evidence="2 9" id="KW-0378">Hydrolase</keyword>
<dbReference type="PROSITE" id="PS51198">
    <property type="entry name" value="UVRD_HELICASE_ATP_BIND"/>
    <property type="match status" value="1"/>
</dbReference>
<dbReference type="PANTHER" id="PTHR11070:SF67">
    <property type="entry name" value="DNA 3'-5' HELICASE"/>
    <property type="match status" value="1"/>
</dbReference>